<sequence length="196" mass="22574">MNQNKWITIGFILMVTVQLVVPASMIYNAEAIIAKGTEYKFITTPIDPTDPFRGKYITLSYRENRFQIYNPEEWAVNEIVFVTLTTDENGYAKISSVSKEMPMDQQDYVKAKVSNVTNMENEDNYLTISYPFDRFYMEESKASDAERLYLESLRDTNLITYGLVNIKAGEAVLKDVMIDGKSIKEIVLKNRDTLNK</sequence>
<dbReference type="EMBL" id="JADKFW010000004">
    <property type="protein sequence ID" value="MBK9717351.1"/>
    <property type="molecule type" value="Genomic_DNA"/>
</dbReference>
<name>A0A9D7S9G4_9BACT</name>
<accession>A0A9D7S9G4</accession>
<proteinExistence type="predicted"/>
<protein>
    <submittedName>
        <fullName evidence="2">GDYXXLXY domain-containing protein</fullName>
    </submittedName>
</protein>
<reference evidence="2 3" key="1">
    <citation type="submission" date="2020-10" db="EMBL/GenBank/DDBJ databases">
        <title>Connecting structure to function with the recovery of over 1000 high-quality activated sludge metagenome-assembled genomes encoding full-length rRNA genes using long-read sequencing.</title>
        <authorList>
            <person name="Singleton C.M."/>
            <person name="Petriglieri F."/>
            <person name="Kristensen J.M."/>
            <person name="Kirkegaard R.H."/>
            <person name="Michaelsen T.Y."/>
            <person name="Andersen M.H."/>
            <person name="Karst S.M."/>
            <person name="Dueholm M.S."/>
            <person name="Nielsen P.H."/>
            <person name="Albertsen M."/>
        </authorList>
    </citation>
    <scope>NUCLEOTIDE SEQUENCE [LARGE SCALE GENOMIC DNA]</scope>
    <source>
        <strain evidence="2">Ribe_18-Q3-R11-54_BAT3C.373</strain>
    </source>
</reference>
<keyword evidence="1" id="KW-0812">Transmembrane</keyword>
<evidence type="ECO:0000256" key="1">
    <source>
        <dbReference type="SAM" id="Phobius"/>
    </source>
</evidence>
<gene>
    <name evidence="2" type="ORF">IPO85_07540</name>
</gene>
<evidence type="ECO:0000313" key="3">
    <source>
        <dbReference type="Proteomes" id="UP000808349"/>
    </source>
</evidence>
<dbReference type="Proteomes" id="UP000808349">
    <property type="component" value="Unassembled WGS sequence"/>
</dbReference>
<comment type="caution">
    <text evidence="2">The sequence shown here is derived from an EMBL/GenBank/DDBJ whole genome shotgun (WGS) entry which is preliminary data.</text>
</comment>
<dbReference type="AlphaFoldDB" id="A0A9D7S9G4"/>
<evidence type="ECO:0000313" key="2">
    <source>
        <dbReference type="EMBL" id="MBK9717351.1"/>
    </source>
</evidence>
<dbReference type="InterPro" id="IPR025833">
    <property type="entry name" value="GDYXXLXY"/>
</dbReference>
<keyword evidence="1" id="KW-1133">Transmembrane helix</keyword>
<organism evidence="2 3">
    <name type="scientific">Candidatus Defluviibacterium haderslevense</name>
    <dbReference type="NCBI Taxonomy" id="2981993"/>
    <lineage>
        <taxon>Bacteria</taxon>
        <taxon>Pseudomonadati</taxon>
        <taxon>Bacteroidota</taxon>
        <taxon>Saprospiria</taxon>
        <taxon>Saprospirales</taxon>
        <taxon>Saprospiraceae</taxon>
        <taxon>Candidatus Defluviibacterium</taxon>
    </lineage>
</organism>
<dbReference type="Pfam" id="PF14345">
    <property type="entry name" value="GDYXXLXY"/>
    <property type="match status" value="1"/>
</dbReference>
<keyword evidence="1" id="KW-0472">Membrane</keyword>
<feature type="transmembrane region" description="Helical" evidence="1">
    <location>
        <begin position="6"/>
        <end position="27"/>
    </location>
</feature>